<protein>
    <recommendedName>
        <fullName evidence="6 19">Adenosylcobinamide-GDP ribazoletransferase</fullName>
        <ecNumber evidence="5 19">2.7.8.26</ecNumber>
    </recommendedName>
    <alternativeName>
        <fullName evidence="16 19">Cobalamin synthase</fullName>
    </alternativeName>
    <alternativeName>
        <fullName evidence="15 19">Cobalamin-5'-phosphate synthase</fullName>
    </alternativeName>
</protein>
<feature type="transmembrane region" description="Helical" evidence="19">
    <location>
        <begin position="151"/>
        <end position="174"/>
    </location>
</feature>
<comment type="catalytic activity">
    <reaction evidence="17 19">
        <text>alpha-ribazole + adenosylcob(III)inamide-GDP = adenosylcob(III)alamin + GMP + H(+)</text>
        <dbReference type="Rhea" id="RHEA:16049"/>
        <dbReference type="ChEBI" id="CHEBI:10329"/>
        <dbReference type="ChEBI" id="CHEBI:15378"/>
        <dbReference type="ChEBI" id="CHEBI:18408"/>
        <dbReference type="ChEBI" id="CHEBI:58115"/>
        <dbReference type="ChEBI" id="CHEBI:60487"/>
        <dbReference type="EC" id="2.7.8.26"/>
    </reaction>
</comment>
<organism evidence="20 21">
    <name type="scientific">Microcystis aeruginosa NIES-4325</name>
    <dbReference type="NCBI Taxonomy" id="2569534"/>
    <lineage>
        <taxon>Bacteria</taxon>
        <taxon>Bacillati</taxon>
        <taxon>Cyanobacteriota</taxon>
        <taxon>Cyanophyceae</taxon>
        <taxon>Oscillatoriophycideae</taxon>
        <taxon>Chroococcales</taxon>
        <taxon>Microcystaceae</taxon>
        <taxon>Microcystis</taxon>
    </lineage>
</organism>
<dbReference type="Pfam" id="PF02654">
    <property type="entry name" value="CobS"/>
    <property type="match status" value="1"/>
</dbReference>
<evidence type="ECO:0000256" key="4">
    <source>
        <dbReference type="ARBA" id="ARBA00010561"/>
    </source>
</evidence>
<keyword evidence="12 19" id="KW-1133">Transmembrane helix</keyword>
<dbReference type="GO" id="GO:0008818">
    <property type="term" value="F:cobalamin 5'-phosphate synthase activity"/>
    <property type="evidence" value="ECO:0007669"/>
    <property type="project" value="UniProtKB-UniRule"/>
</dbReference>
<comment type="cofactor">
    <cofactor evidence="1 19">
        <name>Mg(2+)</name>
        <dbReference type="ChEBI" id="CHEBI:18420"/>
    </cofactor>
</comment>
<keyword evidence="7 19" id="KW-1003">Cell membrane</keyword>
<dbReference type="HAMAP" id="MF_00719">
    <property type="entry name" value="CobS"/>
    <property type="match status" value="1"/>
</dbReference>
<feature type="transmembrane region" description="Helical" evidence="19">
    <location>
        <begin position="77"/>
        <end position="96"/>
    </location>
</feature>
<dbReference type="RefSeq" id="WP_151696532.1">
    <property type="nucleotide sequence ID" value="NZ_BJKP01000024.1"/>
</dbReference>
<evidence type="ECO:0000256" key="2">
    <source>
        <dbReference type="ARBA" id="ARBA00004651"/>
    </source>
</evidence>
<keyword evidence="13 19" id="KW-0472">Membrane</keyword>
<comment type="caution">
    <text evidence="20">The sequence shown here is derived from an EMBL/GenBank/DDBJ whole genome shotgun (WGS) entry which is preliminary data.</text>
</comment>
<evidence type="ECO:0000313" key="20">
    <source>
        <dbReference type="EMBL" id="GEA28029.1"/>
    </source>
</evidence>
<dbReference type="Proteomes" id="UP000376575">
    <property type="component" value="Unassembled WGS sequence"/>
</dbReference>
<evidence type="ECO:0000256" key="12">
    <source>
        <dbReference type="ARBA" id="ARBA00022989"/>
    </source>
</evidence>
<feature type="transmembrane region" description="Helical" evidence="19">
    <location>
        <begin position="116"/>
        <end position="139"/>
    </location>
</feature>
<evidence type="ECO:0000256" key="6">
    <source>
        <dbReference type="ARBA" id="ARBA00015850"/>
    </source>
</evidence>
<keyword evidence="10 19" id="KW-0812">Transmembrane</keyword>
<evidence type="ECO:0000256" key="9">
    <source>
        <dbReference type="ARBA" id="ARBA00022679"/>
    </source>
</evidence>
<name>A0A5J4FAL1_MICAE</name>
<dbReference type="InterPro" id="IPR003805">
    <property type="entry name" value="CobS"/>
</dbReference>
<comment type="catalytic activity">
    <reaction evidence="18 19">
        <text>alpha-ribazole 5'-phosphate + adenosylcob(III)inamide-GDP = adenosylcob(III)alamin 5'-phosphate + GMP + H(+)</text>
        <dbReference type="Rhea" id="RHEA:23560"/>
        <dbReference type="ChEBI" id="CHEBI:15378"/>
        <dbReference type="ChEBI" id="CHEBI:57918"/>
        <dbReference type="ChEBI" id="CHEBI:58115"/>
        <dbReference type="ChEBI" id="CHEBI:60487"/>
        <dbReference type="ChEBI" id="CHEBI:60493"/>
        <dbReference type="EC" id="2.7.8.26"/>
    </reaction>
</comment>
<evidence type="ECO:0000256" key="13">
    <source>
        <dbReference type="ARBA" id="ARBA00023136"/>
    </source>
</evidence>
<comment type="pathway">
    <text evidence="3 19">Cofactor biosynthesis; adenosylcobalamin biosynthesis; adenosylcobalamin from cob(II)yrinate a,c-diamide: step 7/7.</text>
</comment>
<comment type="subcellular location">
    <subcellularLocation>
        <location evidence="2 19">Cell membrane</location>
        <topology evidence="2 19">Multi-pass membrane protein</topology>
    </subcellularLocation>
</comment>
<evidence type="ECO:0000256" key="10">
    <source>
        <dbReference type="ARBA" id="ARBA00022692"/>
    </source>
</evidence>
<evidence type="ECO:0000256" key="19">
    <source>
        <dbReference type="HAMAP-Rule" id="MF_00719"/>
    </source>
</evidence>
<gene>
    <name evidence="19 20" type="primary">cobS</name>
    <name evidence="20" type="ORF">MiAbW_02600</name>
</gene>
<evidence type="ECO:0000256" key="1">
    <source>
        <dbReference type="ARBA" id="ARBA00001946"/>
    </source>
</evidence>
<dbReference type="NCBIfam" id="TIGR00317">
    <property type="entry name" value="cobS"/>
    <property type="match status" value="1"/>
</dbReference>
<evidence type="ECO:0000256" key="8">
    <source>
        <dbReference type="ARBA" id="ARBA00022573"/>
    </source>
</evidence>
<dbReference type="GO" id="GO:0009236">
    <property type="term" value="P:cobalamin biosynthetic process"/>
    <property type="evidence" value="ECO:0007669"/>
    <property type="project" value="UniProtKB-UniRule"/>
</dbReference>
<evidence type="ECO:0000256" key="17">
    <source>
        <dbReference type="ARBA" id="ARBA00048623"/>
    </source>
</evidence>
<dbReference type="GO" id="GO:0051073">
    <property type="term" value="F:adenosylcobinamide-GDP ribazoletransferase activity"/>
    <property type="evidence" value="ECO:0007669"/>
    <property type="project" value="UniProtKB-UniRule"/>
</dbReference>
<evidence type="ECO:0000256" key="5">
    <source>
        <dbReference type="ARBA" id="ARBA00013200"/>
    </source>
</evidence>
<evidence type="ECO:0000256" key="16">
    <source>
        <dbReference type="ARBA" id="ARBA00032853"/>
    </source>
</evidence>
<dbReference type="PANTHER" id="PTHR34148:SF1">
    <property type="entry name" value="ADENOSYLCOBINAMIDE-GDP RIBAZOLETRANSFERASE"/>
    <property type="match status" value="1"/>
</dbReference>
<dbReference type="GO" id="GO:0005886">
    <property type="term" value="C:plasma membrane"/>
    <property type="evidence" value="ECO:0007669"/>
    <property type="project" value="UniProtKB-SubCell"/>
</dbReference>
<comment type="function">
    <text evidence="14 19">Joins adenosylcobinamide-GDP and alpha-ribazole to generate adenosylcobalamin (Ado-cobalamin). Also synthesizes adenosylcobalamin 5'-phosphate from adenosylcobinamide-GDP and alpha-ribazole 5'-phosphate.</text>
</comment>
<feature type="transmembrane region" description="Helical" evidence="19">
    <location>
        <begin position="24"/>
        <end position="41"/>
    </location>
</feature>
<keyword evidence="9 19" id="KW-0808">Transferase</keyword>
<dbReference type="UniPathway" id="UPA00148">
    <property type="reaction ID" value="UER00238"/>
</dbReference>
<evidence type="ECO:0000313" key="21">
    <source>
        <dbReference type="Proteomes" id="UP000376575"/>
    </source>
</evidence>
<evidence type="ECO:0000256" key="3">
    <source>
        <dbReference type="ARBA" id="ARBA00004663"/>
    </source>
</evidence>
<keyword evidence="8 19" id="KW-0169">Cobalamin biosynthesis</keyword>
<feature type="transmembrane region" description="Helical" evidence="19">
    <location>
        <begin position="207"/>
        <end position="228"/>
    </location>
</feature>
<evidence type="ECO:0000256" key="14">
    <source>
        <dbReference type="ARBA" id="ARBA00025228"/>
    </source>
</evidence>
<dbReference type="AlphaFoldDB" id="A0A5J4FAL1"/>
<feature type="transmembrane region" description="Helical" evidence="19">
    <location>
        <begin position="47"/>
        <end position="65"/>
    </location>
</feature>
<proteinExistence type="inferred from homology"/>
<sequence length="259" mass="28206">MPYQNLILEVFTTIFNFICQEIRSFLGAIAFYTIIPVPIAWPDFGRIARWIPLVGLFLGLILVLLDITLAGLGMPPLTRAVVLVGVWVYLTGGLHLDGVSDTADGLAVTDPQRRLAVMTDSVTGAFGVMAVTMVLLLKIAALTDLSDNRALALILAPIWGRWGQVMAIALYPYLKPTGKGAFHKVAFCLPWDCGGVIWGLIALFGGLRWGIIAISAGIALALLTGYWLYRRLRGHTGDTYGAVVEWTEALFLVFLTIIT</sequence>
<dbReference type="PANTHER" id="PTHR34148">
    <property type="entry name" value="ADENOSYLCOBINAMIDE-GDP RIBAZOLETRANSFERASE"/>
    <property type="match status" value="1"/>
</dbReference>
<evidence type="ECO:0000256" key="11">
    <source>
        <dbReference type="ARBA" id="ARBA00022842"/>
    </source>
</evidence>
<evidence type="ECO:0000256" key="18">
    <source>
        <dbReference type="ARBA" id="ARBA00049504"/>
    </source>
</evidence>
<reference evidence="20 21" key="1">
    <citation type="journal article" date="2019" name="FEMS Microbiol. Lett.">
        <title>A novel salt-tolerant genotype illuminates the sucrose gene evolution in freshwater bloom-forming cyanobacterium Microcystis aeruginosa.</title>
        <authorList>
            <person name="Tanabe Y."/>
            <person name="Yamaguchi H."/>
            <person name="Sano T."/>
            <person name="Kawachi M."/>
        </authorList>
    </citation>
    <scope>NUCLEOTIDE SEQUENCE [LARGE SCALE GENOMIC DNA]</scope>
    <source>
        <strain evidence="20 21">NIES-4325</strain>
    </source>
</reference>
<comment type="similarity">
    <text evidence="4 19">Belongs to the CobS family.</text>
</comment>
<dbReference type="EC" id="2.7.8.26" evidence="5 19"/>
<evidence type="ECO:0000256" key="7">
    <source>
        <dbReference type="ARBA" id="ARBA00022475"/>
    </source>
</evidence>
<dbReference type="EMBL" id="BJKP01000024">
    <property type="protein sequence ID" value="GEA28029.1"/>
    <property type="molecule type" value="Genomic_DNA"/>
</dbReference>
<accession>A0A5J4FAL1</accession>
<keyword evidence="11 19" id="KW-0460">Magnesium</keyword>
<evidence type="ECO:0000256" key="15">
    <source>
        <dbReference type="ARBA" id="ARBA00032605"/>
    </source>
</evidence>